<feature type="transmembrane region" description="Helical" evidence="1">
    <location>
        <begin position="162"/>
        <end position="186"/>
    </location>
</feature>
<evidence type="ECO:0000256" key="1">
    <source>
        <dbReference type="SAM" id="Phobius"/>
    </source>
</evidence>
<keyword evidence="1" id="KW-1133">Transmembrane helix</keyword>
<organism evidence="2 3">
    <name type="scientific">Weissella jogaejeotgali</name>
    <dbReference type="NCBI Taxonomy" id="1631871"/>
    <lineage>
        <taxon>Bacteria</taxon>
        <taxon>Bacillati</taxon>
        <taxon>Bacillota</taxon>
        <taxon>Bacilli</taxon>
        <taxon>Lactobacillales</taxon>
        <taxon>Lactobacillaceae</taxon>
        <taxon>Weissella</taxon>
    </lineage>
</organism>
<evidence type="ECO:0000313" key="2">
    <source>
        <dbReference type="EMBL" id="APS40914.1"/>
    </source>
</evidence>
<dbReference type="Pfam" id="PF22564">
    <property type="entry name" value="HAAS"/>
    <property type="match status" value="1"/>
</dbReference>
<dbReference type="AlphaFoldDB" id="A0A1L6R8P9"/>
<dbReference type="RefSeq" id="WP_075268776.1">
    <property type="nucleotide sequence ID" value="NZ_CP014332.1"/>
</dbReference>
<feature type="transmembrane region" description="Helical" evidence="1">
    <location>
        <begin position="127"/>
        <end position="150"/>
    </location>
</feature>
<feature type="transmembrane region" description="Helical" evidence="1">
    <location>
        <begin position="91"/>
        <end position="120"/>
    </location>
</feature>
<dbReference type="KEGG" id="wjo:FOL01_0055"/>
<proteinExistence type="predicted"/>
<dbReference type="STRING" id="1631871.FOL01_0055"/>
<reference evidence="2 3" key="1">
    <citation type="submission" date="2016-02" db="EMBL/GenBank/DDBJ databases">
        <title>Complete Genome Sequence of Weissella jogaejeotgali FOL01.</title>
        <authorList>
            <person name="Lee J.-H."/>
            <person name="Ku H.-J."/>
        </authorList>
    </citation>
    <scope>NUCLEOTIDE SEQUENCE [LARGE SCALE GENOMIC DNA]</scope>
    <source>
        <strain evidence="2 3">FOL01</strain>
    </source>
</reference>
<keyword evidence="1" id="KW-0472">Membrane</keyword>
<evidence type="ECO:0000313" key="3">
    <source>
        <dbReference type="Proteomes" id="UP000185473"/>
    </source>
</evidence>
<keyword evidence="1" id="KW-0812">Transmembrane</keyword>
<keyword evidence="3" id="KW-1185">Reference proteome</keyword>
<dbReference type="EMBL" id="CP014332">
    <property type="protein sequence ID" value="APS40914.1"/>
    <property type="molecule type" value="Genomic_DNA"/>
</dbReference>
<dbReference type="Proteomes" id="UP000185473">
    <property type="component" value="Chromosome"/>
</dbReference>
<accession>A0A1L6R8P9</accession>
<gene>
    <name evidence="2" type="ORF">FOL01_0055</name>
</gene>
<name>A0A1L6R8P9_9LACO</name>
<protein>
    <submittedName>
        <fullName evidence="2">Integral membrane protein (Putative)</fullName>
    </submittedName>
</protein>
<sequence length="211" mass="24051">MENSIYFTQVKTYLQQLNVDEQEDVIRFYQEYAADAQLSGERLMSELGTPKQLARRILVDYSLRLEEDDIHNKPAHENTRQERQNWIKQEIYLISIVLEGLLTSIVWVPAMLLILVCLFATVGVATIVIVALIYYLLTGLFQIIGGLAVLPSNWATGLYQGGIGLIIVGLQFVAWPIGVTIIRTVFRALMRFVKYIGRRFSHKGKEVTHHA</sequence>
<dbReference type="OrthoDB" id="2242293at2"/>